<dbReference type="PROSITE" id="PS50294">
    <property type="entry name" value="WD_REPEATS_REGION"/>
    <property type="match status" value="13"/>
</dbReference>
<dbReference type="InterPro" id="IPR019775">
    <property type="entry name" value="WD40_repeat_CS"/>
</dbReference>
<dbReference type="InterPro" id="IPR056884">
    <property type="entry name" value="NPHP3-like_N"/>
</dbReference>
<dbReference type="EMBL" id="SGPK01000254">
    <property type="protein sequence ID" value="THH05545.1"/>
    <property type="molecule type" value="Genomic_DNA"/>
</dbReference>
<feature type="repeat" description="WD" evidence="3">
    <location>
        <begin position="1203"/>
        <end position="1244"/>
    </location>
</feature>
<dbReference type="Gene3D" id="2.130.10.10">
    <property type="entry name" value="YVTN repeat-like/Quinoprotein amine dehydrogenase"/>
    <property type="match status" value="6"/>
</dbReference>
<dbReference type="SUPFAM" id="SSF52540">
    <property type="entry name" value="P-loop containing nucleoside triphosphate hydrolases"/>
    <property type="match status" value="1"/>
</dbReference>
<feature type="repeat" description="WD" evidence="3">
    <location>
        <begin position="1117"/>
        <end position="1158"/>
    </location>
</feature>
<feature type="repeat" description="WD" evidence="3">
    <location>
        <begin position="985"/>
        <end position="1026"/>
    </location>
</feature>
<feature type="repeat" description="WD" evidence="3">
    <location>
        <begin position="1289"/>
        <end position="1330"/>
    </location>
</feature>
<dbReference type="InterPro" id="IPR015943">
    <property type="entry name" value="WD40/YVTN_repeat-like_dom_sf"/>
</dbReference>
<dbReference type="PANTHER" id="PTHR22847">
    <property type="entry name" value="WD40 REPEAT PROTEIN"/>
    <property type="match status" value="1"/>
</dbReference>
<sequence length="1500" mass="166120">MSRSDNNPDIAQQFLHIKVLLEGVEVDFKGNRPRLPISVKLKAGEDLHKSPRFGEGEVVRWNLENCIHILTSTDFVVVVQEVHKFNRKKELAAFLFRTADIAGREAFLTEDSNGRAAVNLICVPISPTNEFAELLISEARIQLGNKKAFLDSLGKAGQAVAILVKFIDVASDVHPAAVAAVIAVNMLYERCKLQQDCHAAAVELMKDLALFLPFTKDVPLDLMKNATTRQTVKQILELFCQISMSIIRYSSKGLLGDLISSHKDEIDTQRVEFTRLKNTYDWCVKTEIWRSVIRTERHAEDQQLSRLRPAREAFYNIENICLEGTRTAVFEQITQWAESDSNLFWLHGLAGSGKSSIANSVAYIFEQQRRLSGCFFCKSDDPECRVPKNMFPTLAYNLAKWHKVYRSTVLSVLQGDDEPKLAQSLQWQFDLLVKQPLDSLGSSADLPPRPLIVVIDALDECGDSSESRSQLAMFIAQLAVAVPWLKVFVTSRSLPEIRQNFVQDALNHQSLDISTQSDDNELQLDILQYTRHCAKNLMLSDNQIYSFALKASGLFIWTSTVFKFIFSQRDKHRAVESVLSPASPGHHESDIDKLYTTVIWSASEGVDNARVVKSVLGVIFSTAKNRPLPEDALVHFLSDIDVNTLKDTIDCLQAVLYRDSKNNNAIRVCHPSFLDFIREKRRCLHFWTDPKMLDSDMAIRCFHIMMSGLRFNICNLDSSFITDDNVSNLNDKISRHISQHLQYSTLYWMNHLLGSSLGITDASVEELLSALLLKPRALYWLECLSLMKKLKSGIDILIYMLDVLTGDAVGNPLKGHSGQVNSIAYSPDGKHIVSGSSDMTLCVWDLQIGNIIGTPLRGHSGWIHAVVYSPDGNYIVSGSDDSTLRIWDAQTRDLLCEPLRGHSSGVSCIACSPNGRHIASGSYDKTLYIWDAYTGVSVWTTPIHHVNKILCVTYSPDGNHIASTTANNDIYIWDAQTGSSICGPLNGHINLVRSVAYSPDGKHIVSGSDDSTLRIWDAHSGDVEIKALRGHSNRVYSVSYSPNGKHIVSGSVDTTLRLWDAQIIANTIEEPLTLTGHSGQVFSVAYSPNGKHIVSGSADTTLCIWDAENGDAVGMPFRGHSDCISCVAYSPDGKFIVSGSEDMTLLIWNAQTGDAVGEPLWGHLGLVSCVAYSPDGKHVVSGSRDETLRIWDVRTCAVIGDPLAGHTAWVRAVAYSPDGRYIVSGSNDTTLRIWNSRTRIAVGKPLRGHTGWVRSVMYSPDGRYIASGSDDNTIRIWDAQSGEAIGKPFIGHTTWVRTIAYSPDGRFIVSGSADHTLRIWNAETGEAIGKPLSGHSHYLNSVAYSPDGRHIVSGSNDMTLSIWDAQAVVAGVSKSDYPSQVSADANPVDGRNDIPRSNEGTSPSEDATDTDPSTKNVHQRFPLQITDNGWCKDSEGRLLLWVPPEYHEGVRDTSTHCIPADAVYRHVTLDTAKFEQFSGPSWVNIIKNLDESENAIRDAK</sequence>
<evidence type="ECO:0000256" key="2">
    <source>
        <dbReference type="ARBA" id="ARBA00022737"/>
    </source>
</evidence>
<dbReference type="SUPFAM" id="SSF50978">
    <property type="entry name" value="WD40 repeat-like"/>
    <property type="match status" value="2"/>
</dbReference>
<keyword evidence="7" id="KW-1185">Reference proteome</keyword>
<feature type="region of interest" description="Disordered" evidence="4">
    <location>
        <begin position="1376"/>
        <end position="1418"/>
    </location>
</feature>
<accession>A0A4S4L2P7</accession>
<evidence type="ECO:0000313" key="7">
    <source>
        <dbReference type="Proteomes" id="UP000308199"/>
    </source>
</evidence>
<reference evidence="6 7" key="1">
    <citation type="submission" date="2019-02" db="EMBL/GenBank/DDBJ databases">
        <title>Genome sequencing of the rare red list fungi Phellinidium pouzarii.</title>
        <authorList>
            <person name="Buettner E."/>
            <person name="Kellner H."/>
        </authorList>
    </citation>
    <scope>NUCLEOTIDE SEQUENCE [LARGE SCALE GENOMIC DNA]</scope>
    <source>
        <strain evidence="6 7">DSM 108285</strain>
    </source>
</reference>
<dbReference type="InterPro" id="IPR001680">
    <property type="entry name" value="WD40_rpt"/>
</dbReference>
<feature type="repeat" description="WD" evidence="3">
    <location>
        <begin position="1074"/>
        <end position="1115"/>
    </location>
</feature>
<keyword evidence="1 3" id="KW-0853">WD repeat</keyword>
<dbReference type="GO" id="GO:1990234">
    <property type="term" value="C:transferase complex"/>
    <property type="evidence" value="ECO:0007669"/>
    <property type="project" value="UniProtKB-ARBA"/>
</dbReference>
<feature type="domain" description="Nephrocystin 3-like N-terminal" evidence="5">
    <location>
        <begin position="331"/>
        <end position="492"/>
    </location>
</feature>
<dbReference type="SMART" id="SM00320">
    <property type="entry name" value="WD40"/>
    <property type="match status" value="13"/>
</dbReference>
<dbReference type="Proteomes" id="UP000308199">
    <property type="component" value="Unassembled WGS sequence"/>
</dbReference>
<dbReference type="PROSITE" id="PS50082">
    <property type="entry name" value="WD_REPEATS_2"/>
    <property type="match status" value="13"/>
</dbReference>
<dbReference type="InterPro" id="IPR027417">
    <property type="entry name" value="P-loop_NTPase"/>
</dbReference>
<protein>
    <recommendedName>
        <fullName evidence="5">Nephrocystin 3-like N-terminal domain-containing protein</fullName>
    </recommendedName>
</protein>
<feature type="repeat" description="WD" evidence="3">
    <location>
        <begin position="942"/>
        <end position="983"/>
    </location>
</feature>
<dbReference type="InterPro" id="IPR020472">
    <property type="entry name" value="WD40_PAC1"/>
</dbReference>
<dbReference type="CDD" id="cd00200">
    <property type="entry name" value="WD40"/>
    <property type="match status" value="2"/>
</dbReference>
<dbReference type="PRINTS" id="PR00320">
    <property type="entry name" value="GPROTEINBRPT"/>
</dbReference>
<gene>
    <name evidence="6" type="ORF">EW145_g4721</name>
</gene>
<name>A0A4S4L2P7_9AGAM</name>
<keyword evidence="2" id="KW-0677">Repeat</keyword>
<dbReference type="Gene3D" id="3.40.50.300">
    <property type="entry name" value="P-loop containing nucleotide triphosphate hydrolases"/>
    <property type="match status" value="1"/>
</dbReference>
<feature type="compositionally biased region" description="Polar residues" evidence="4">
    <location>
        <begin position="1398"/>
        <end position="1416"/>
    </location>
</feature>
<evidence type="ECO:0000256" key="4">
    <source>
        <dbReference type="SAM" id="MobiDB-lite"/>
    </source>
</evidence>
<feature type="repeat" description="WD" evidence="3">
    <location>
        <begin position="813"/>
        <end position="854"/>
    </location>
</feature>
<dbReference type="Pfam" id="PF00400">
    <property type="entry name" value="WD40"/>
    <property type="match status" value="13"/>
</dbReference>
<evidence type="ECO:0000256" key="3">
    <source>
        <dbReference type="PROSITE-ProRule" id="PRU00221"/>
    </source>
</evidence>
<feature type="repeat" description="WD" evidence="3">
    <location>
        <begin position="1028"/>
        <end position="1060"/>
    </location>
</feature>
<proteinExistence type="predicted"/>
<feature type="repeat" description="WD" evidence="3">
    <location>
        <begin position="856"/>
        <end position="897"/>
    </location>
</feature>
<evidence type="ECO:0000313" key="6">
    <source>
        <dbReference type="EMBL" id="THH05545.1"/>
    </source>
</evidence>
<comment type="caution">
    <text evidence="6">The sequence shown here is derived from an EMBL/GenBank/DDBJ whole genome shotgun (WGS) entry which is preliminary data.</text>
</comment>
<feature type="repeat" description="WD" evidence="3">
    <location>
        <begin position="1246"/>
        <end position="1287"/>
    </location>
</feature>
<feature type="repeat" description="WD" evidence="3">
    <location>
        <begin position="1332"/>
        <end position="1364"/>
    </location>
</feature>
<evidence type="ECO:0000259" key="5">
    <source>
        <dbReference type="Pfam" id="PF24883"/>
    </source>
</evidence>
<dbReference type="OrthoDB" id="538223at2759"/>
<dbReference type="InterPro" id="IPR036322">
    <property type="entry name" value="WD40_repeat_dom_sf"/>
</dbReference>
<feature type="repeat" description="WD" evidence="3">
    <location>
        <begin position="899"/>
        <end position="940"/>
    </location>
</feature>
<dbReference type="PROSITE" id="PS00678">
    <property type="entry name" value="WD_REPEATS_1"/>
    <property type="match status" value="10"/>
</dbReference>
<dbReference type="Pfam" id="PF24883">
    <property type="entry name" value="NPHP3_N"/>
    <property type="match status" value="1"/>
</dbReference>
<evidence type="ECO:0000256" key="1">
    <source>
        <dbReference type="ARBA" id="ARBA00022574"/>
    </source>
</evidence>
<feature type="repeat" description="WD" evidence="3">
    <location>
        <begin position="1160"/>
        <end position="1195"/>
    </location>
</feature>
<organism evidence="6 7">
    <name type="scientific">Phellinidium pouzarii</name>
    <dbReference type="NCBI Taxonomy" id="167371"/>
    <lineage>
        <taxon>Eukaryota</taxon>
        <taxon>Fungi</taxon>
        <taxon>Dikarya</taxon>
        <taxon>Basidiomycota</taxon>
        <taxon>Agaricomycotina</taxon>
        <taxon>Agaricomycetes</taxon>
        <taxon>Hymenochaetales</taxon>
        <taxon>Hymenochaetaceae</taxon>
        <taxon>Phellinidium</taxon>
    </lineage>
</organism>
<dbReference type="PANTHER" id="PTHR22847:SF637">
    <property type="entry name" value="WD REPEAT DOMAIN 5B"/>
    <property type="match status" value="1"/>
</dbReference>